<reference evidence="1" key="1">
    <citation type="submission" date="2020-07" db="EMBL/GenBank/DDBJ databases">
        <title>Multicomponent nature underlies the extraordinary mechanical properties of spider dragline silk.</title>
        <authorList>
            <person name="Kono N."/>
            <person name="Nakamura H."/>
            <person name="Mori M."/>
            <person name="Yoshida Y."/>
            <person name="Ohtoshi R."/>
            <person name="Malay A.D."/>
            <person name="Moran D.A.P."/>
            <person name="Tomita M."/>
            <person name="Numata K."/>
            <person name="Arakawa K."/>
        </authorList>
    </citation>
    <scope>NUCLEOTIDE SEQUENCE</scope>
</reference>
<keyword evidence="2" id="KW-1185">Reference proteome</keyword>
<evidence type="ECO:0000313" key="1">
    <source>
        <dbReference type="EMBL" id="GFR13586.1"/>
    </source>
</evidence>
<accession>A0A8X6LJZ9</accession>
<dbReference type="EMBL" id="BMAO01017135">
    <property type="protein sequence ID" value="GFR13586.1"/>
    <property type="molecule type" value="Genomic_DNA"/>
</dbReference>
<organism evidence="1 2">
    <name type="scientific">Trichonephila clavata</name>
    <name type="common">Joro spider</name>
    <name type="synonym">Nephila clavata</name>
    <dbReference type="NCBI Taxonomy" id="2740835"/>
    <lineage>
        <taxon>Eukaryota</taxon>
        <taxon>Metazoa</taxon>
        <taxon>Ecdysozoa</taxon>
        <taxon>Arthropoda</taxon>
        <taxon>Chelicerata</taxon>
        <taxon>Arachnida</taxon>
        <taxon>Araneae</taxon>
        <taxon>Araneomorphae</taxon>
        <taxon>Entelegynae</taxon>
        <taxon>Araneoidea</taxon>
        <taxon>Nephilidae</taxon>
        <taxon>Trichonephila</taxon>
    </lineage>
</organism>
<proteinExistence type="predicted"/>
<gene>
    <name evidence="1" type="ORF">TNCT_268551</name>
</gene>
<sequence>MLQYVEDSKDSELVVKRVNETRWCVRSDATMALFKGYSSFQKVLYVIAEDVTHKLQ</sequence>
<evidence type="ECO:0000313" key="2">
    <source>
        <dbReference type="Proteomes" id="UP000887116"/>
    </source>
</evidence>
<name>A0A8X6LJZ9_TRICU</name>
<dbReference type="AlphaFoldDB" id="A0A8X6LJZ9"/>
<dbReference type="OrthoDB" id="7695426at2759"/>
<comment type="caution">
    <text evidence="1">The sequence shown here is derived from an EMBL/GenBank/DDBJ whole genome shotgun (WGS) entry which is preliminary data.</text>
</comment>
<feature type="non-terminal residue" evidence="1">
    <location>
        <position position="56"/>
    </location>
</feature>
<dbReference type="Proteomes" id="UP000887116">
    <property type="component" value="Unassembled WGS sequence"/>
</dbReference>
<protein>
    <submittedName>
        <fullName evidence="1">Uncharacterized protein</fullName>
    </submittedName>
</protein>